<keyword evidence="5" id="KW-0804">Transcription</keyword>
<evidence type="ECO:0000256" key="3">
    <source>
        <dbReference type="ARBA" id="ARBA00017307"/>
    </source>
</evidence>
<dbReference type="OrthoDB" id="436852at2759"/>
<accession>A0A5K1EXT0</accession>
<dbReference type="Gene3D" id="1.10.20.10">
    <property type="entry name" value="Histone, subunit A"/>
    <property type="match status" value="1"/>
</dbReference>
<dbReference type="InterPro" id="IPR009072">
    <property type="entry name" value="Histone-fold"/>
</dbReference>
<dbReference type="EMBL" id="LR721785">
    <property type="protein sequence ID" value="VVW56015.1"/>
    <property type="molecule type" value="Genomic_DNA"/>
</dbReference>
<reference evidence="9" key="1">
    <citation type="submission" date="2019-09" db="EMBL/GenBank/DDBJ databases">
        <authorList>
            <person name="Zhang L."/>
        </authorList>
    </citation>
    <scope>NUCLEOTIDE SEQUENCE</scope>
</reference>
<evidence type="ECO:0000313" key="9">
    <source>
        <dbReference type="EMBL" id="VVW56015.1"/>
    </source>
</evidence>
<dbReference type="SUPFAM" id="SSF47113">
    <property type="entry name" value="Histone-fold"/>
    <property type="match status" value="1"/>
</dbReference>
<feature type="domain" description="Bromodomain associated" evidence="8">
    <location>
        <begin position="24"/>
        <end position="100"/>
    </location>
</feature>
<evidence type="ECO:0000256" key="1">
    <source>
        <dbReference type="ARBA" id="ARBA00004123"/>
    </source>
</evidence>
<keyword evidence="4" id="KW-0805">Transcription regulation</keyword>
<dbReference type="SMART" id="SM00576">
    <property type="entry name" value="BTP"/>
    <property type="match status" value="1"/>
</dbReference>
<dbReference type="PANTHER" id="PTHR46338">
    <property type="entry name" value="TRANSCRIPTION INITIATION FACTOR TFIID SUBUNIT 8"/>
    <property type="match status" value="1"/>
</dbReference>
<dbReference type="Pfam" id="PF07524">
    <property type="entry name" value="Bromo_TP"/>
    <property type="match status" value="1"/>
</dbReference>
<evidence type="ECO:0000256" key="6">
    <source>
        <dbReference type="ARBA" id="ARBA00023242"/>
    </source>
</evidence>
<sequence>MTDGGGPSGRVRCLGDSACSSGRGDFARAVAQISVAQICESVGYQAFRQSALESLADISIRYIQDLGRSASFHANSAGRTESNVFDVIRALKELHCSVGFSDVSESSGCSLSASGLIKEIMQYASLAEEIPFVRAVPRFPIIRECRLAPNFLRIGEAPPGAHIPSWLPAFPDSHTYRSTPVWNERATDPRTDKIEQSRQRRKAERSLVNLQQRLMCNGTATTAFSLVDGDFGVRGKHKEEKRIENTAFGLVDGDFGIRGKPKDVKQIENPFLAPPLPFGEKEVSHVTLLPRLSDHSNVDGQPSLPSVVETFRPAIEAAKYGLGTSSGNGGPTDEQVLPSDRPAVNFKLGSPKNVSGSSMGMNVKNLQNSGKNSHWFPRDEDKDDKKRRAEQILKEAIENPQELAQL</sequence>
<dbReference type="OMA" id="QFLEECG"/>
<comment type="similarity">
    <text evidence="2">Belongs to the TAF8 family.</text>
</comment>
<proteinExistence type="inferred from homology"/>
<dbReference type="InterPro" id="IPR037818">
    <property type="entry name" value="TAF8"/>
</dbReference>
<evidence type="ECO:0000256" key="4">
    <source>
        <dbReference type="ARBA" id="ARBA00023015"/>
    </source>
</evidence>
<evidence type="ECO:0000256" key="5">
    <source>
        <dbReference type="ARBA" id="ARBA00023163"/>
    </source>
</evidence>
<dbReference type="PANTHER" id="PTHR46338:SF1">
    <property type="entry name" value="TRANSCRIPTION INITIATION FACTOR TFIID SUBUNIT 8"/>
    <property type="match status" value="1"/>
</dbReference>
<evidence type="ECO:0000256" key="7">
    <source>
        <dbReference type="SAM" id="MobiDB-lite"/>
    </source>
</evidence>
<feature type="compositionally biased region" description="Basic and acidic residues" evidence="7">
    <location>
        <begin position="376"/>
        <end position="389"/>
    </location>
</feature>
<organism evidence="9">
    <name type="scientific">Nymphaea colorata</name>
    <name type="common">pocket water lily</name>
    <dbReference type="NCBI Taxonomy" id="210225"/>
    <lineage>
        <taxon>Eukaryota</taxon>
        <taxon>Viridiplantae</taxon>
        <taxon>Streptophyta</taxon>
        <taxon>Embryophyta</taxon>
        <taxon>Tracheophyta</taxon>
        <taxon>Spermatophyta</taxon>
        <taxon>Magnoliopsida</taxon>
        <taxon>Nymphaeales</taxon>
        <taxon>Nymphaeaceae</taxon>
        <taxon>Nymphaea</taxon>
    </lineage>
</organism>
<dbReference type="AlphaFoldDB" id="A0A5K1EXT0"/>
<comment type="subcellular location">
    <subcellularLocation>
        <location evidence="1">Nucleus</location>
    </subcellularLocation>
</comment>
<protein>
    <recommendedName>
        <fullName evidence="3">Transcription initiation factor TFIID subunit 8</fullName>
    </recommendedName>
</protein>
<dbReference type="InterPro" id="IPR019473">
    <property type="entry name" value="TFIID_su8_C"/>
</dbReference>
<dbReference type="Pfam" id="PF10406">
    <property type="entry name" value="TAF8_C"/>
    <property type="match status" value="1"/>
</dbReference>
<feature type="region of interest" description="Disordered" evidence="7">
    <location>
        <begin position="350"/>
        <end position="389"/>
    </location>
</feature>
<dbReference type="InterPro" id="IPR006565">
    <property type="entry name" value="BTP"/>
</dbReference>
<dbReference type="GO" id="GO:0046982">
    <property type="term" value="F:protein heterodimerization activity"/>
    <property type="evidence" value="ECO:0007669"/>
    <property type="project" value="InterPro"/>
</dbReference>
<dbReference type="Gramene" id="NC7G0300620.1">
    <property type="protein sequence ID" value="NC7G0300620.1:cds"/>
    <property type="gene ID" value="NC7G0300620"/>
</dbReference>
<dbReference type="CDD" id="cd08049">
    <property type="entry name" value="TAF8"/>
    <property type="match status" value="1"/>
</dbReference>
<name>A0A5K1EXT0_9MAGN</name>
<evidence type="ECO:0000259" key="8">
    <source>
        <dbReference type="SMART" id="SM00576"/>
    </source>
</evidence>
<evidence type="ECO:0000256" key="2">
    <source>
        <dbReference type="ARBA" id="ARBA00008767"/>
    </source>
</evidence>
<dbReference type="GO" id="GO:0005669">
    <property type="term" value="C:transcription factor TFIID complex"/>
    <property type="evidence" value="ECO:0007669"/>
    <property type="project" value="InterPro"/>
</dbReference>
<feature type="compositionally biased region" description="Polar residues" evidence="7">
    <location>
        <begin position="352"/>
        <end position="372"/>
    </location>
</feature>
<gene>
    <name evidence="9" type="ORF">NYM_LOCUS24259</name>
</gene>
<keyword evidence="6" id="KW-0539">Nucleus</keyword>